<dbReference type="Proteomes" id="UP000228380">
    <property type="component" value="Unplaced"/>
</dbReference>
<dbReference type="InterPro" id="IPR051428">
    <property type="entry name" value="Sphingo_Act-Surfact_Prot"/>
</dbReference>
<keyword evidence="2" id="KW-0325">Glycoprotein</keyword>
<dbReference type="GeneID" id="120107604"/>
<feature type="domain" description="Saposin B-type" evidence="3">
    <location>
        <begin position="43"/>
        <end position="122"/>
    </location>
</feature>
<keyword evidence="4" id="KW-1185">Reference proteome</keyword>
<dbReference type="RefSeq" id="XP_038976866.1">
    <property type="nucleotide sequence ID" value="XM_039120938.1"/>
</dbReference>
<evidence type="ECO:0000313" key="4">
    <source>
        <dbReference type="Proteomes" id="UP000228380"/>
    </source>
</evidence>
<dbReference type="SMART" id="SM00741">
    <property type="entry name" value="SapB"/>
    <property type="match status" value="1"/>
</dbReference>
<dbReference type="PROSITE" id="PS50015">
    <property type="entry name" value="SAP_B"/>
    <property type="match status" value="1"/>
</dbReference>
<evidence type="ECO:0000313" key="5">
    <source>
        <dbReference type="RefSeq" id="XP_038976866.1"/>
    </source>
</evidence>
<dbReference type="AlphaFoldDB" id="A0A8B8ZRK6"/>
<name>A0A8B8ZRK6_PHODC</name>
<protein>
    <submittedName>
        <fullName evidence="5">Uncharacterized protein LOC120107604</fullName>
    </submittedName>
</protein>
<dbReference type="Gene3D" id="1.10.225.10">
    <property type="entry name" value="Saposin-like"/>
    <property type="match status" value="1"/>
</dbReference>
<reference evidence="5" key="1">
    <citation type="submission" date="2025-08" db="UniProtKB">
        <authorList>
            <consortium name="RefSeq"/>
        </authorList>
    </citation>
    <scope>IDENTIFICATION</scope>
    <source>
        <tissue evidence="5">Young leaves</tissue>
    </source>
</reference>
<dbReference type="InterPro" id="IPR011001">
    <property type="entry name" value="Saposin-like"/>
</dbReference>
<evidence type="ECO:0000256" key="2">
    <source>
        <dbReference type="ARBA" id="ARBA00023180"/>
    </source>
</evidence>
<dbReference type="PANTHER" id="PTHR11480">
    <property type="entry name" value="SAPOSIN-RELATED"/>
    <property type="match status" value="1"/>
</dbReference>
<dbReference type="OrthoDB" id="69496at2759"/>
<dbReference type="SUPFAM" id="SSF47862">
    <property type="entry name" value="Saposin"/>
    <property type="match status" value="1"/>
</dbReference>
<proteinExistence type="predicted"/>
<keyword evidence="1" id="KW-1015">Disulfide bond</keyword>
<organism evidence="4 5">
    <name type="scientific">Phoenix dactylifera</name>
    <name type="common">Date palm</name>
    <dbReference type="NCBI Taxonomy" id="42345"/>
    <lineage>
        <taxon>Eukaryota</taxon>
        <taxon>Viridiplantae</taxon>
        <taxon>Streptophyta</taxon>
        <taxon>Embryophyta</taxon>
        <taxon>Tracheophyta</taxon>
        <taxon>Spermatophyta</taxon>
        <taxon>Magnoliopsida</taxon>
        <taxon>Liliopsida</taxon>
        <taxon>Arecaceae</taxon>
        <taxon>Coryphoideae</taxon>
        <taxon>Phoeniceae</taxon>
        <taxon>Phoenix</taxon>
    </lineage>
</organism>
<evidence type="ECO:0000259" key="3">
    <source>
        <dbReference type="PROSITE" id="PS50015"/>
    </source>
</evidence>
<dbReference type="PANTHER" id="PTHR11480:SF87">
    <property type="entry name" value="PROSAPOSIN-LIKE"/>
    <property type="match status" value="1"/>
</dbReference>
<dbReference type="InterPro" id="IPR008138">
    <property type="entry name" value="SapB_2"/>
</dbReference>
<sequence length="124" mass="14275">MHQTTLSLQDLFHEENLCNSTGLCLDESLLCRISLNKFSSETEENTCLACRKSVKNIFIQLKAPKLRMKIMETLIENCKEADENEEQCKQIVCMYVPLILSKLDKQKPSDRCRLMNLCDEGISL</sequence>
<dbReference type="InterPro" id="IPR008139">
    <property type="entry name" value="SaposinB_dom"/>
</dbReference>
<accession>A0A8B8ZRK6</accession>
<gene>
    <name evidence="5" type="primary">LOC120107604</name>
</gene>
<evidence type="ECO:0000256" key="1">
    <source>
        <dbReference type="ARBA" id="ARBA00023157"/>
    </source>
</evidence>
<dbReference type="Pfam" id="PF03489">
    <property type="entry name" value="SapB_2"/>
    <property type="match status" value="1"/>
</dbReference>
<dbReference type="KEGG" id="pda:120107604"/>